<dbReference type="Proteomes" id="UP001300502">
    <property type="component" value="Unassembled WGS sequence"/>
</dbReference>
<dbReference type="SUPFAM" id="SSF53448">
    <property type="entry name" value="Nucleotide-diphospho-sugar transferases"/>
    <property type="match status" value="1"/>
</dbReference>
<dbReference type="InterPro" id="IPR001173">
    <property type="entry name" value="Glyco_trans_2-like"/>
</dbReference>
<keyword evidence="2" id="KW-1003">Cell membrane</keyword>
<evidence type="ECO:0000256" key="3">
    <source>
        <dbReference type="ARBA" id="ARBA00022676"/>
    </source>
</evidence>
<dbReference type="EMBL" id="JANCYU010000027">
    <property type="protein sequence ID" value="KAK4524998.1"/>
    <property type="molecule type" value="Genomic_DNA"/>
</dbReference>
<evidence type="ECO:0000256" key="1">
    <source>
        <dbReference type="ARBA" id="ARBA00004236"/>
    </source>
</evidence>
<gene>
    <name evidence="7" type="ORF">GAYE_SCF07G2902</name>
</gene>
<organism evidence="7 8">
    <name type="scientific">Galdieria yellowstonensis</name>
    <dbReference type="NCBI Taxonomy" id="3028027"/>
    <lineage>
        <taxon>Eukaryota</taxon>
        <taxon>Rhodophyta</taxon>
        <taxon>Bangiophyceae</taxon>
        <taxon>Galdieriales</taxon>
        <taxon>Galdieriaceae</taxon>
        <taxon>Galdieria</taxon>
    </lineage>
</organism>
<dbReference type="PANTHER" id="PTHR43646">
    <property type="entry name" value="GLYCOSYLTRANSFERASE"/>
    <property type="match status" value="1"/>
</dbReference>
<dbReference type="Gene3D" id="3.90.550.10">
    <property type="entry name" value="Spore Coat Polysaccharide Biosynthesis Protein SpsA, Chain A"/>
    <property type="match status" value="1"/>
</dbReference>
<keyword evidence="3" id="KW-0328">Glycosyltransferase</keyword>
<evidence type="ECO:0000256" key="2">
    <source>
        <dbReference type="ARBA" id="ARBA00022475"/>
    </source>
</evidence>
<dbReference type="NCBIfam" id="TIGR04283">
    <property type="entry name" value="glyco_like_mftF"/>
    <property type="match status" value="1"/>
</dbReference>
<dbReference type="InterPro" id="IPR029044">
    <property type="entry name" value="Nucleotide-diphossugar_trans"/>
</dbReference>
<sequence>MTRSQSVETHPHLSPVHIAVVVTVLNEASNISQVLESVTTQPKDYNAIKQVIVVDGGSKDNTICLAKQLASRSKVPIKVVSSPYKGRAFQFNLGAERAVSCDAFLFLHGDTILPRHYDETIRHTLSKPDTVAGAFSLGFRTSKRKLALQMIAFFANLRSRLFQLPFGDQGLFLLSTTFYKLGGFPRQHFLEDVEIIRRLKRLKQGKIRIAPVKVWTDARRWNSAGVWKTTLLNQFILFCYHFRLVTLDKLALWYHRWYSVARN</sequence>
<dbReference type="CDD" id="cd02522">
    <property type="entry name" value="GT_2_like_a"/>
    <property type="match status" value="1"/>
</dbReference>
<keyword evidence="8" id="KW-1185">Reference proteome</keyword>
<name>A0AAV9ICI9_9RHOD</name>
<evidence type="ECO:0000256" key="4">
    <source>
        <dbReference type="ARBA" id="ARBA00022679"/>
    </source>
</evidence>
<evidence type="ECO:0000313" key="8">
    <source>
        <dbReference type="Proteomes" id="UP001300502"/>
    </source>
</evidence>
<comment type="caution">
    <text evidence="7">The sequence shown here is derived from an EMBL/GenBank/DDBJ whole genome shotgun (WGS) entry which is preliminary data.</text>
</comment>
<accession>A0AAV9ICI9</accession>
<comment type="subcellular location">
    <subcellularLocation>
        <location evidence="1">Cell membrane</location>
    </subcellularLocation>
</comment>
<evidence type="ECO:0000313" key="7">
    <source>
        <dbReference type="EMBL" id="KAK4524998.1"/>
    </source>
</evidence>
<keyword evidence="4" id="KW-0808">Transferase</keyword>
<dbReference type="GO" id="GO:0016757">
    <property type="term" value="F:glycosyltransferase activity"/>
    <property type="evidence" value="ECO:0007669"/>
    <property type="project" value="UniProtKB-KW"/>
</dbReference>
<keyword evidence="5" id="KW-0472">Membrane</keyword>
<protein>
    <recommendedName>
        <fullName evidence="6">Glycosyltransferase 2-like domain-containing protein</fullName>
    </recommendedName>
</protein>
<dbReference type="PANTHER" id="PTHR43646:SF2">
    <property type="entry name" value="GLYCOSYLTRANSFERASE 2-LIKE DOMAIN-CONTAINING PROTEIN"/>
    <property type="match status" value="1"/>
</dbReference>
<proteinExistence type="predicted"/>
<feature type="domain" description="Glycosyltransferase 2-like" evidence="6">
    <location>
        <begin position="20"/>
        <end position="176"/>
    </location>
</feature>
<dbReference type="GO" id="GO:0005886">
    <property type="term" value="C:plasma membrane"/>
    <property type="evidence" value="ECO:0007669"/>
    <property type="project" value="UniProtKB-SubCell"/>
</dbReference>
<dbReference type="AlphaFoldDB" id="A0AAV9ICI9"/>
<reference evidence="7 8" key="1">
    <citation type="submission" date="2022-07" db="EMBL/GenBank/DDBJ databases">
        <title>Genome-wide signatures of adaptation to extreme environments.</title>
        <authorList>
            <person name="Cho C.H."/>
            <person name="Yoon H.S."/>
        </authorList>
    </citation>
    <scope>NUCLEOTIDE SEQUENCE [LARGE SCALE GENOMIC DNA]</scope>
    <source>
        <strain evidence="7 8">108.79 E11</strain>
    </source>
</reference>
<dbReference type="InterPro" id="IPR026461">
    <property type="entry name" value="Trfase_2_rSAM/seldom_assoc"/>
</dbReference>
<evidence type="ECO:0000256" key="5">
    <source>
        <dbReference type="ARBA" id="ARBA00023136"/>
    </source>
</evidence>
<dbReference type="Pfam" id="PF00535">
    <property type="entry name" value="Glycos_transf_2"/>
    <property type="match status" value="1"/>
</dbReference>
<evidence type="ECO:0000259" key="6">
    <source>
        <dbReference type="Pfam" id="PF00535"/>
    </source>
</evidence>